<dbReference type="SUPFAM" id="SSF103473">
    <property type="entry name" value="MFS general substrate transporter"/>
    <property type="match status" value="1"/>
</dbReference>
<dbReference type="Pfam" id="PF07690">
    <property type="entry name" value="MFS_1"/>
    <property type="match status" value="1"/>
</dbReference>
<evidence type="ECO:0000313" key="9">
    <source>
        <dbReference type="Proteomes" id="UP001276150"/>
    </source>
</evidence>
<feature type="transmembrane region" description="Helical" evidence="7">
    <location>
        <begin position="135"/>
        <end position="157"/>
    </location>
</feature>
<dbReference type="Gene3D" id="1.20.1250.20">
    <property type="entry name" value="MFS general substrate transporter like domains"/>
    <property type="match status" value="1"/>
</dbReference>
<keyword evidence="9" id="KW-1185">Reference proteome</keyword>
<keyword evidence="5 7" id="KW-1133">Transmembrane helix</keyword>
<keyword evidence="4 7" id="KW-0812">Transmembrane</keyword>
<dbReference type="EMBL" id="JAPMIV010000008">
    <property type="protein sequence ID" value="MDV6374221.1"/>
    <property type="molecule type" value="Genomic_DNA"/>
</dbReference>
<evidence type="ECO:0000256" key="3">
    <source>
        <dbReference type="ARBA" id="ARBA00022448"/>
    </source>
</evidence>
<evidence type="ECO:0000256" key="7">
    <source>
        <dbReference type="SAM" id="Phobius"/>
    </source>
</evidence>
<feature type="transmembrane region" description="Helical" evidence="7">
    <location>
        <begin position="54"/>
        <end position="75"/>
    </location>
</feature>
<name>A0ABU4DP73_9DEIO</name>
<feature type="transmembrane region" description="Helical" evidence="7">
    <location>
        <begin position="268"/>
        <end position="286"/>
    </location>
</feature>
<evidence type="ECO:0000313" key="8">
    <source>
        <dbReference type="EMBL" id="MDV6374221.1"/>
    </source>
</evidence>
<keyword evidence="3" id="KW-0813">Transport</keyword>
<feature type="transmembrane region" description="Helical" evidence="7">
    <location>
        <begin position="349"/>
        <end position="369"/>
    </location>
</feature>
<evidence type="ECO:0000256" key="5">
    <source>
        <dbReference type="ARBA" id="ARBA00022989"/>
    </source>
</evidence>
<feature type="transmembrane region" description="Helical" evidence="7">
    <location>
        <begin position="322"/>
        <end position="343"/>
    </location>
</feature>
<feature type="transmembrane region" description="Helical" evidence="7">
    <location>
        <begin position="205"/>
        <end position="227"/>
    </location>
</feature>
<protein>
    <submittedName>
        <fullName evidence="8">MFS transporter</fullName>
    </submittedName>
</protein>
<dbReference type="InterPro" id="IPR051788">
    <property type="entry name" value="MFS_Transporter"/>
</dbReference>
<feature type="transmembrane region" description="Helical" evidence="7">
    <location>
        <begin position="292"/>
        <end position="310"/>
    </location>
</feature>
<feature type="transmembrane region" description="Helical" evidence="7">
    <location>
        <begin position="12"/>
        <end position="34"/>
    </location>
</feature>
<organism evidence="8 9">
    <name type="scientific">Deinococcus arenicola</name>
    <dbReference type="NCBI Taxonomy" id="2994950"/>
    <lineage>
        <taxon>Bacteria</taxon>
        <taxon>Thermotogati</taxon>
        <taxon>Deinococcota</taxon>
        <taxon>Deinococci</taxon>
        <taxon>Deinococcales</taxon>
        <taxon>Deinococcaceae</taxon>
        <taxon>Deinococcus</taxon>
    </lineage>
</organism>
<evidence type="ECO:0000256" key="2">
    <source>
        <dbReference type="ARBA" id="ARBA00008335"/>
    </source>
</evidence>
<reference evidence="8 9" key="1">
    <citation type="submission" date="2022-11" db="EMBL/GenBank/DDBJ databases">
        <title>Deinococcus ZS9-10, Low Temperature and Draught-tolerating, UV-resistant Bacteria from Continental Antarctica.</title>
        <authorList>
            <person name="Cheng L."/>
        </authorList>
    </citation>
    <scope>NUCLEOTIDE SEQUENCE [LARGE SCALE GENOMIC DNA]</scope>
    <source>
        <strain evidence="8 9">ZS9-10</strain>
    </source>
</reference>
<evidence type="ECO:0000256" key="4">
    <source>
        <dbReference type="ARBA" id="ARBA00022692"/>
    </source>
</evidence>
<sequence>MTALKAPLHPPLTLTILAAGTAAFFTLGVIQAMYGPAFTLFQARYGVTTAAVGIIASAHFVGSALAPPLVGLLLIRLSLRRVVVAALLTLALGATVVALAPTWPLAIAGALLGGFGAGGVSGGLNAAYASIGTRAVNLVNAVFGLGSILSPLLVAGAGGNLSIPFVIVAVLGGLTLLSARIWGFPAIREQPLSTASGRARAGVQVALFLVLIACYVGLEVGFGAWAGRHLQSLGYASFAVIVAGYWGGMTVARILTGLFGARVRPERLVLTCAVLTTLAGLAATQAALAPAAYILAGLALGPVFGTTLVWTTRSLPARLVPFLLTSGSVGGIVAPYMLGVLAARSGPDVIPLALAALAAVLCVVVWGTLRVTRPAQAAPAAAL</sequence>
<feature type="transmembrane region" description="Helical" evidence="7">
    <location>
        <begin position="163"/>
        <end position="184"/>
    </location>
</feature>
<gene>
    <name evidence="8" type="ORF">ORD21_06395</name>
</gene>
<dbReference type="Proteomes" id="UP001276150">
    <property type="component" value="Unassembled WGS sequence"/>
</dbReference>
<comment type="caution">
    <text evidence="8">The sequence shown here is derived from an EMBL/GenBank/DDBJ whole genome shotgun (WGS) entry which is preliminary data.</text>
</comment>
<dbReference type="InterPro" id="IPR036259">
    <property type="entry name" value="MFS_trans_sf"/>
</dbReference>
<dbReference type="PANTHER" id="PTHR23514">
    <property type="entry name" value="BYPASS OF STOP CODON PROTEIN 6"/>
    <property type="match status" value="1"/>
</dbReference>
<feature type="transmembrane region" description="Helical" evidence="7">
    <location>
        <begin position="106"/>
        <end position="128"/>
    </location>
</feature>
<dbReference type="InterPro" id="IPR011701">
    <property type="entry name" value="MFS"/>
</dbReference>
<comment type="subcellular location">
    <subcellularLocation>
        <location evidence="1">Endomembrane system</location>
        <topology evidence="1">Multi-pass membrane protein</topology>
    </subcellularLocation>
</comment>
<dbReference type="RefSeq" id="WP_317639539.1">
    <property type="nucleotide sequence ID" value="NZ_JAPMIV010000008.1"/>
</dbReference>
<evidence type="ECO:0000256" key="6">
    <source>
        <dbReference type="ARBA" id="ARBA00023136"/>
    </source>
</evidence>
<feature type="transmembrane region" description="Helical" evidence="7">
    <location>
        <begin position="233"/>
        <end position="256"/>
    </location>
</feature>
<keyword evidence="6 7" id="KW-0472">Membrane</keyword>
<accession>A0ABU4DP73</accession>
<feature type="transmembrane region" description="Helical" evidence="7">
    <location>
        <begin position="82"/>
        <end position="100"/>
    </location>
</feature>
<comment type="similarity">
    <text evidence="2">Belongs to the major facilitator superfamily.</text>
</comment>
<dbReference type="PANTHER" id="PTHR23514:SF3">
    <property type="entry name" value="BYPASS OF STOP CODON PROTEIN 6"/>
    <property type="match status" value="1"/>
</dbReference>
<evidence type="ECO:0000256" key="1">
    <source>
        <dbReference type="ARBA" id="ARBA00004127"/>
    </source>
</evidence>
<proteinExistence type="inferred from homology"/>